<dbReference type="GO" id="GO:0005524">
    <property type="term" value="F:ATP binding"/>
    <property type="evidence" value="ECO:0007669"/>
    <property type="project" value="InterPro"/>
</dbReference>
<evidence type="ECO:0000259" key="11">
    <source>
        <dbReference type="Pfam" id="PF00391"/>
    </source>
</evidence>
<dbReference type="Pfam" id="PF02660">
    <property type="entry name" value="G3P_acyltransf"/>
    <property type="match status" value="1"/>
</dbReference>
<keyword evidence="7 10" id="KW-0472">Membrane</keyword>
<protein>
    <submittedName>
        <fullName evidence="13">Pyruvate phosphate dikinase PEP/pyruvate-binding protein</fullName>
    </submittedName>
</protein>
<feature type="transmembrane region" description="Helical" evidence="10">
    <location>
        <begin position="112"/>
        <end position="134"/>
    </location>
</feature>
<evidence type="ECO:0000256" key="2">
    <source>
        <dbReference type="ARBA" id="ARBA00022516"/>
    </source>
</evidence>
<dbReference type="GO" id="GO:0016301">
    <property type="term" value="F:kinase activity"/>
    <property type="evidence" value="ECO:0007669"/>
    <property type="project" value="UniProtKB-KW"/>
</dbReference>
<evidence type="ECO:0000259" key="12">
    <source>
        <dbReference type="Pfam" id="PF01326"/>
    </source>
</evidence>
<evidence type="ECO:0000256" key="1">
    <source>
        <dbReference type="ARBA" id="ARBA00022475"/>
    </source>
</evidence>
<evidence type="ECO:0000256" key="8">
    <source>
        <dbReference type="ARBA" id="ARBA00023209"/>
    </source>
</evidence>
<dbReference type="SUPFAM" id="SSF56059">
    <property type="entry name" value="Glutathione synthetase ATP-binding domain-like"/>
    <property type="match status" value="1"/>
</dbReference>
<dbReference type="InterPro" id="IPR051549">
    <property type="entry name" value="PEP_Utilizing_Enz"/>
</dbReference>
<reference evidence="14" key="1">
    <citation type="submission" date="2017-04" db="EMBL/GenBank/DDBJ databases">
        <authorList>
            <person name="Abreu V.A."/>
            <person name="Popin R.V."/>
            <person name="Rigonato J."/>
            <person name="Andreote A.P."/>
            <person name="Schaker P.C."/>
            <person name="Hoff-Risseti C."/>
            <person name="Alvarenga D.O."/>
            <person name="Varani A.M."/>
            <person name="Fiore M.F."/>
        </authorList>
    </citation>
    <scope>NUCLEOTIDE SEQUENCE [LARGE SCALE GENOMIC DNA]</scope>
    <source>
        <strain evidence="14">CENA303</strain>
    </source>
</reference>
<keyword evidence="9" id="KW-1208">Phospholipid metabolism</keyword>
<keyword evidence="13" id="KW-0670">Pyruvate</keyword>
<keyword evidence="3" id="KW-0808">Transferase</keyword>
<dbReference type="PANTHER" id="PTHR43615:SF1">
    <property type="entry name" value="PPDK_N DOMAIN-CONTAINING PROTEIN"/>
    <property type="match status" value="1"/>
</dbReference>
<feature type="transmembrane region" description="Helical" evidence="10">
    <location>
        <begin position="164"/>
        <end position="181"/>
    </location>
</feature>
<evidence type="ECO:0000256" key="10">
    <source>
        <dbReference type="SAM" id="Phobius"/>
    </source>
</evidence>
<dbReference type="GO" id="GO:0008654">
    <property type="term" value="P:phospholipid biosynthetic process"/>
    <property type="evidence" value="ECO:0007669"/>
    <property type="project" value="UniProtKB-KW"/>
</dbReference>
<dbReference type="Pfam" id="PF01326">
    <property type="entry name" value="PPDK_N"/>
    <property type="match status" value="1"/>
</dbReference>
<gene>
    <name evidence="13" type="ORF">B7O87_07040</name>
</gene>
<keyword evidence="4 10" id="KW-0812">Transmembrane</keyword>
<evidence type="ECO:0000313" key="13">
    <source>
        <dbReference type="EMBL" id="OSO91830.1"/>
    </source>
</evidence>
<evidence type="ECO:0000256" key="6">
    <source>
        <dbReference type="ARBA" id="ARBA00023098"/>
    </source>
</evidence>
<dbReference type="InterPro" id="IPR003811">
    <property type="entry name" value="G3P_acylTferase_PlsY"/>
</dbReference>
<comment type="caution">
    <text evidence="13">The sequence shown here is derived from an EMBL/GenBank/DDBJ whole genome shotgun (WGS) entry which is preliminary data.</text>
</comment>
<dbReference type="InterPro" id="IPR013815">
    <property type="entry name" value="ATP_grasp_subdomain_1"/>
</dbReference>
<feature type="domain" description="PEP-utilising enzyme mobile" evidence="11">
    <location>
        <begin position="879"/>
        <end position="949"/>
    </location>
</feature>
<keyword evidence="6" id="KW-0443">Lipid metabolism</keyword>
<dbReference type="RefSeq" id="WP_085727825.1">
    <property type="nucleotide sequence ID" value="NZ_NBYN01000040.1"/>
</dbReference>
<name>A0A1X4G825_9CYAN</name>
<dbReference type="AlphaFoldDB" id="A0A1X4G825"/>
<dbReference type="InterPro" id="IPR036637">
    <property type="entry name" value="Phosphohistidine_dom_sf"/>
</dbReference>
<dbReference type="Pfam" id="PF00391">
    <property type="entry name" value="PEP-utilizers"/>
    <property type="match status" value="1"/>
</dbReference>
<sequence>MSQLWGLLVILITCLLLGALPIIPWITRIIKGSQLEQVGTGNLSVAAAFYHGGRVVGVLAVISEALKGIAAVLITRIFFPQGSFWELIALIALVIGRYTFTRGAGTTNVAWGFLLHDPLIAGSVTLFAAIGFLLLRSRQVIQFGVLILFPLLVAFLHGQDFSKIIAAFTLAGLMGWIYQQIPDDLELPPQGAQLPVKPIMEYLSGNKPTIITLDDFLDPEVFGAKSATLSQIKHRGYSVPKGWILAPFDDPSQLINFLQPSPLSPLVVRSSAIGEDSQQASAAGQYTTVLNVTSKQGLSLAIAEVKGSYNSENAVKYRQDLGVKDVGMAVLIQPQVQSVYSGVAFSRDPISQQGDAVVIEAVVGSPEQVVSGKVTPEQYRLFVLGEDKLSTVQFEGEGKIPQSLIKQVAYLARRLENNYYGIPQDIEWSYDGQTLWVLQARPITTLVPIWTRKIAAEVIPGVIRPLTWSINLPLTCGVWGKLFTIVLGERASGLDFTKMATLHYSRAYFNASLLGEVFLSMGLPPESLEFLTRGGKISRPPLTSTFKNLPGLLKLLQREIGLEKQFKLDYSRLFLPGMTQLTNESLGELSPSQLLNRVDQILDLLEKVTYYSILSPLSAAIRQKLFRVQDEEIDHSNAPEISSLHSLQRLALAAKNLLPNLEPQRVFDQLAETTSGQNILEEFYEVLEEYGYLSQVGTDIAVSRWKEQPDLFKQMFIQILETHEVISNQGSSKRQQGNVQNRVNLKGTVTEVYSRLLAELRWTFLALEKTWLTSHLLTAPGDIFYLNLGEIRRLIADADPQLTEQLVKLLASRRSQFEQDGEISQIPAVVYGNNPPYPMTNSKPVNLSDRVLVGIPASRGQAIGKVKIVRNFQEAGEINKQTILVVPYTDSGWATILVRAGGVIAETGGKLSHGAIVAREYGIPAVMDIHGATDLLRDGQKVRIDGSRGTVEMGRFPELGSN</sequence>
<dbReference type="PANTHER" id="PTHR43615">
    <property type="entry name" value="PHOSPHOENOLPYRUVATE SYNTHASE-RELATED"/>
    <property type="match status" value="1"/>
</dbReference>
<dbReference type="EMBL" id="NBYN01000040">
    <property type="protein sequence ID" value="OSO91830.1"/>
    <property type="molecule type" value="Genomic_DNA"/>
</dbReference>
<feature type="domain" description="Pyruvate phosphate dikinase AMP/ATP-binding" evidence="12">
    <location>
        <begin position="264"/>
        <end position="446"/>
    </location>
</feature>
<dbReference type="Proteomes" id="UP000192997">
    <property type="component" value="Unassembled WGS sequence"/>
</dbReference>
<feature type="transmembrane region" description="Helical" evidence="10">
    <location>
        <begin position="84"/>
        <end position="100"/>
    </location>
</feature>
<evidence type="ECO:0000256" key="5">
    <source>
        <dbReference type="ARBA" id="ARBA00022989"/>
    </source>
</evidence>
<dbReference type="Gene3D" id="3.30.1490.20">
    <property type="entry name" value="ATP-grasp fold, A domain"/>
    <property type="match status" value="1"/>
</dbReference>
<evidence type="ECO:0000256" key="7">
    <source>
        <dbReference type="ARBA" id="ARBA00023136"/>
    </source>
</evidence>
<proteinExistence type="predicted"/>
<keyword evidence="8" id="KW-0594">Phospholipid biosynthesis</keyword>
<evidence type="ECO:0000313" key="14">
    <source>
        <dbReference type="Proteomes" id="UP000192997"/>
    </source>
</evidence>
<keyword evidence="1" id="KW-1003">Cell membrane</keyword>
<dbReference type="SMART" id="SM01207">
    <property type="entry name" value="G3P_acyltransf"/>
    <property type="match status" value="1"/>
</dbReference>
<feature type="transmembrane region" description="Helical" evidence="10">
    <location>
        <begin position="55"/>
        <end position="78"/>
    </location>
</feature>
<dbReference type="GO" id="GO:0043772">
    <property type="term" value="F:acyl-phosphate glycerol-3-phosphate acyltransferase activity"/>
    <property type="evidence" value="ECO:0007669"/>
    <property type="project" value="InterPro"/>
</dbReference>
<evidence type="ECO:0000256" key="3">
    <source>
        <dbReference type="ARBA" id="ARBA00022679"/>
    </source>
</evidence>
<evidence type="ECO:0000256" key="9">
    <source>
        <dbReference type="ARBA" id="ARBA00023264"/>
    </source>
</evidence>
<dbReference type="InterPro" id="IPR008279">
    <property type="entry name" value="PEP-util_enz_mobile_dom"/>
</dbReference>
<dbReference type="GO" id="GO:0005886">
    <property type="term" value="C:plasma membrane"/>
    <property type="evidence" value="ECO:0007669"/>
    <property type="project" value="InterPro"/>
</dbReference>
<keyword evidence="2" id="KW-0444">Lipid biosynthesis</keyword>
<dbReference type="Gene3D" id="3.50.30.10">
    <property type="entry name" value="Phosphohistidine domain"/>
    <property type="match status" value="1"/>
</dbReference>
<feature type="transmembrane region" description="Helical" evidence="10">
    <location>
        <begin position="6"/>
        <end position="26"/>
    </location>
</feature>
<feature type="transmembrane region" description="Helical" evidence="10">
    <location>
        <begin position="140"/>
        <end position="157"/>
    </location>
</feature>
<dbReference type="Gene3D" id="3.30.470.20">
    <property type="entry name" value="ATP-grasp fold, B domain"/>
    <property type="match status" value="2"/>
</dbReference>
<dbReference type="SUPFAM" id="SSF52009">
    <property type="entry name" value="Phosphohistidine domain"/>
    <property type="match status" value="1"/>
</dbReference>
<organism evidence="13 14">
    <name type="scientific">Cylindrospermopsis raciborskii CENA303</name>
    <dbReference type="NCBI Taxonomy" id="1170769"/>
    <lineage>
        <taxon>Bacteria</taxon>
        <taxon>Bacillati</taxon>
        <taxon>Cyanobacteriota</taxon>
        <taxon>Cyanophyceae</taxon>
        <taxon>Nostocales</taxon>
        <taxon>Aphanizomenonaceae</taxon>
        <taxon>Cylindrospermopsis</taxon>
    </lineage>
</organism>
<keyword evidence="13" id="KW-0418">Kinase</keyword>
<accession>A0A1X4G825</accession>
<evidence type="ECO:0000256" key="4">
    <source>
        <dbReference type="ARBA" id="ARBA00022692"/>
    </source>
</evidence>
<dbReference type="InterPro" id="IPR002192">
    <property type="entry name" value="PPDK_AMP/ATP-bd"/>
</dbReference>
<keyword evidence="5 10" id="KW-1133">Transmembrane helix</keyword>